<dbReference type="AlphaFoldDB" id="A0AAW2Z1P6"/>
<accession>A0AAW2Z1P6</accession>
<dbReference type="SMART" id="SM00129">
    <property type="entry name" value="KISc"/>
    <property type="match status" value="1"/>
</dbReference>
<proteinExistence type="inferred from homology"/>
<dbReference type="InterPro" id="IPR000253">
    <property type="entry name" value="FHA_dom"/>
</dbReference>
<dbReference type="InterPro" id="IPR036961">
    <property type="entry name" value="Kinesin_motor_dom_sf"/>
</dbReference>
<evidence type="ECO:0000256" key="3">
    <source>
        <dbReference type="ARBA" id="ARBA00022701"/>
    </source>
</evidence>
<feature type="region of interest" description="Disordered" evidence="12">
    <location>
        <begin position="649"/>
        <end position="668"/>
    </location>
</feature>
<evidence type="ECO:0000313" key="15">
    <source>
        <dbReference type="Proteomes" id="UP001431209"/>
    </source>
</evidence>
<dbReference type="Pfam" id="PF00498">
    <property type="entry name" value="FHA"/>
    <property type="match status" value="1"/>
</dbReference>
<dbReference type="Pfam" id="PF16183">
    <property type="entry name" value="Kinesin_assoc"/>
    <property type="match status" value="1"/>
</dbReference>
<dbReference type="PROSITE" id="PS50067">
    <property type="entry name" value="KINESIN_MOTOR_2"/>
    <property type="match status" value="1"/>
</dbReference>
<keyword evidence="2" id="KW-0963">Cytoplasm</keyword>
<keyword evidence="6 11" id="KW-0175">Coiled coil</keyword>
<evidence type="ECO:0000256" key="4">
    <source>
        <dbReference type="ARBA" id="ARBA00022741"/>
    </source>
</evidence>
<gene>
    <name evidence="14" type="ORF">AKO1_014853</name>
</gene>
<evidence type="ECO:0000256" key="1">
    <source>
        <dbReference type="ARBA" id="ARBA00004245"/>
    </source>
</evidence>
<keyword evidence="7 9" id="KW-0505">Motor protein</keyword>
<evidence type="ECO:0000256" key="6">
    <source>
        <dbReference type="ARBA" id="ARBA00023054"/>
    </source>
</evidence>
<comment type="subcellular location">
    <subcellularLocation>
        <location evidence="1">Cytoplasm</location>
        <location evidence="1">Cytoskeleton</location>
    </subcellularLocation>
</comment>
<evidence type="ECO:0000256" key="12">
    <source>
        <dbReference type="SAM" id="MobiDB-lite"/>
    </source>
</evidence>
<dbReference type="Proteomes" id="UP001431209">
    <property type="component" value="Unassembled WGS sequence"/>
</dbReference>
<dbReference type="GO" id="GO:0005874">
    <property type="term" value="C:microtubule"/>
    <property type="evidence" value="ECO:0007669"/>
    <property type="project" value="UniProtKB-KW"/>
</dbReference>
<dbReference type="Pfam" id="PF00225">
    <property type="entry name" value="Kinesin"/>
    <property type="match status" value="1"/>
</dbReference>
<dbReference type="InterPro" id="IPR019821">
    <property type="entry name" value="Kinesin_motor_CS"/>
</dbReference>
<reference evidence="14 15" key="1">
    <citation type="submission" date="2024-03" db="EMBL/GenBank/DDBJ databases">
        <title>The Acrasis kona genome and developmental transcriptomes reveal deep origins of eukaryotic multicellular pathways.</title>
        <authorList>
            <person name="Sheikh S."/>
            <person name="Fu C.-J."/>
            <person name="Brown M.W."/>
            <person name="Baldauf S.L."/>
        </authorList>
    </citation>
    <scope>NUCLEOTIDE SEQUENCE [LARGE SCALE GENOMIC DNA]</scope>
    <source>
        <strain evidence="14 15">ATCC MYA-3509</strain>
    </source>
</reference>
<protein>
    <recommendedName>
        <fullName evidence="10">Kinesin-like protein</fullName>
    </recommendedName>
</protein>
<comment type="similarity">
    <text evidence="9 10">Belongs to the TRAFAC class myosin-kinesin ATPase superfamily. Kinesin family.</text>
</comment>
<evidence type="ECO:0000256" key="5">
    <source>
        <dbReference type="ARBA" id="ARBA00022840"/>
    </source>
</evidence>
<dbReference type="SUPFAM" id="SSF52540">
    <property type="entry name" value="P-loop containing nucleoside triphosphate hydrolases"/>
    <property type="match status" value="1"/>
</dbReference>
<feature type="compositionally biased region" description="Low complexity" evidence="12">
    <location>
        <begin position="652"/>
        <end position="665"/>
    </location>
</feature>
<dbReference type="GO" id="GO:0005524">
    <property type="term" value="F:ATP binding"/>
    <property type="evidence" value="ECO:0007669"/>
    <property type="project" value="UniProtKB-UniRule"/>
</dbReference>
<dbReference type="GO" id="GO:0003777">
    <property type="term" value="F:microtubule motor activity"/>
    <property type="evidence" value="ECO:0007669"/>
    <property type="project" value="InterPro"/>
</dbReference>
<evidence type="ECO:0000256" key="11">
    <source>
        <dbReference type="SAM" id="Coils"/>
    </source>
</evidence>
<evidence type="ECO:0000256" key="9">
    <source>
        <dbReference type="PROSITE-ProRule" id="PRU00283"/>
    </source>
</evidence>
<dbReference type="SUPFAM" id="SSF49879">
    <property type="entry name" value="SMAD/FHA domain"/>
    <property type="match status" value="1"/>
</dbReference>
<feature type="domain" description="Kinesin motor" evidence="13">
    <location>
        <begin position="7"/>
        <end position="338"/>
    </location>
</feature>
<comment type="caution">
    <text evidence="14">The sequence shown here is derived from an EMBL/GenBank/DDBJ whole genome shotgun (WGS) entry which is preliminary data.</text>
</comment>
<feature type="coiled-coil region" evidence="11">
    <location>
        <begin position="353"/>
        <end position="396"/>
    </location>
</feature>
<evidence type="ECO:0000256" key="2">
    <source>
        <dbReference type="ARBA" id="ARBA00022490"/>
    </source>
</evidence>
<sequence length="843" mass="94275">MADTGMNVKVAVRVRPFNAREIAQNTSKCIKMVGKQTIITDPETGKENPFTYDYSYWNLGVNVLNNAWEGFNTSIFAYGQTGSGKSYSMVGYGEEKGLIPKVSEEMFRRIKSDERAVYRVEASMIEIYNEQVRDLFNPSNPLNKHGLKVRENPQTGPYVEGLEFSTVSSFEEITELMDEGNRMRTIAKTNMNDTSSRAHTIFQVLLYQSTTTKLEDGEVIFSEKSSRINLIDLAGSERQSKTGATGERLKEGASINVSLTTLGNVINKLAELSNADPKDKAKSSKLFVPYRDSVLTWLLKDSLGGNSKTIMIAAISPSDFNYGETLSTLRYANRAKNIKNRAIVNEDSNVAIIRDLKEEVERLRNQLQLLESGEKMVQNEQERARLLDELEASKRLIDNMAMTPVQKVQRSLEVKRMRQKALNDIGLLTTPGGNLSGNDTSRSPFLFNLNEDPLLTGMLVYYLQDGETFVGRVKNQDNGIVLNSSNISDKHAVLEVVEEGLRKSVVLTPVGDSVVYRNGDAVTETTQLRPNDRIIFGTQHVFRFVNPTYEGEITSPRVIDNFDFNYATKELTDIQGIEAILSEKEKEWEENWRNNKLKQLEAEFEAERQKMLQQGFGLLTADGQKEAEIEINRRSALNGEVVPLGVSAAGTDSDVGSSGDVSSGSYVNTQPMSAEEKSMIGFREEKRTLNAEEANSSIMYHDGNSNSEPSISPNNSKDLFDSIASGKSIKTGDDVGMTRSVSFGDRVNSTIRKISGRKPVTKDGPPGKKLDKHLMRTLPLIKEANEIVKDLKMNVSYDLKILIKNEAPHLYVQLFDRSSQKGQLLSMVEFENSLHYLKEKSSR</sequence>
<evidence type="ECO:0000259" key="13">
    <source>
        <dbReference type="PROSITE" id="PS50067"/>
    </source>
</evidence>
<evidence type="ECO:0000256" key="8">
    <source>
        <dbReference type="ARBA" id="ARBA00023212"/>
    </source>
</evidence>
<dbReference type="InterPro" id="IPR008984">
    <property type="entry name" value="SMAD_FHA_dom_sf"/>
</dbReference>
<keyword evidence="15" id="KW-1185">Reference proteome</keyword>
<evidence type="ECO:0000313" key="14">
    <source>
        <dbReference type="EMBL" id="KAL0483193.1"/>
    </source>
</evidence>
<dbReference type="Gene3D" id="3.40.850.10">
    <property type="entry name" value="Kinesin motor domain"/>
    <property type="match status" value="1"/>
</dbReference>
<keyword evidence="8" id="KW-0206">Cytoskeleton</keyword>
<dbReference type="InterPro" id="IPR032405">
    <property type="entry name" value="Kinesin_assoc"/>
</dbReference>
<dbReference type="GO" id="GO:0008017">
    <property type="term" value="F:microtubule binding"/>
    <property type="evidence" value="ECO:0007669"/>
    <property type="project" value="InterPro"/>
</dbReference>
<keyword evidence="3 10" id="KW-0493">Microtubule</keyword>
<dbReference type="InterPro" id="IPR001752">
    <property type="entry name" value="Kinesin_motor_dom"/>
</dbReference>
<evidence type="ECO:0000256" key="7">
    <source>
        <dbReference type="ARBA" id="ARBA00023175"/>
    </source>
</evidence>
<dbReference type="FunFam" id="3.40.850.10:FF:000167">
    <property type="entry name" value="Uncharacterized protein"/>
    <property type="match status" value="1"/>
</dbReference>
<dbReference type="PANTHER" id="PTHR47117">
    <property type="entry name" value="STAR-RELATED LIPID TRANSFER PROTEIN 9"/>
    <property type="match status" value="1"/>
</dbReference>
<keyword evidence="4 9" id="KW-0547">Nucleotide-binding</keyword>
<dbReference type="EMBL" id="JAOPGA020000945">
    <property type="protein sequence ID" value="KAL0483193.1"/>
    <property type="molecule type" value="Genomic_DNA"/>
</dbReference>
<feature type="binding site" evidence="9">
    <location>
        <begin position="79"/>
        <end position="86"/>
    </location>
    <ligand>
        <name>ATP</name>
        <dbReference type="ChEBI" id="CHEBI:30616"/>
    </ligand>
</feature>
<dbReference type="Gene3D" id="2.60.200.20">
    <property type="match status" value="1"/>
</dbReference>
<dbReference type="GO" id="GO:0007018">
    <property type="term" value="P:microtubule-based movement"/>
    <property type="evidence" value="ECO:0007669"/>
    <property type="project" value="InterPro"/>
</dbReference>
<evidence type="ECO:0000256" key="10">
    <source>
        <dbReference type="RuleBase" id="RU000394"/>
    </source>
</evidence>
<keyword evidence="5 9" id="KW-0067">ATP-binding</keyword>
<dbReference type="PRINTS" id="PR00380">
    <property type="entry name" value="KINESINHEAVY"/>
</dbReference>
<dbReference type="PROSITE" id="PS00411">
    <property type="entry name" value="KINESIN_MOTOR_1"/>
    <property type="match status" value="1"/>
</dbReference>
<name>A0AAW2Z1P6_9EUKA</name>
<organism evidence="14 15">
    <name type="scientific">Acrasis kona</name>
    <dbReference type="NCBI Taxonomy" id="1008807"/>
    <lineage>
        <taxon>Eukaryota</taxon>
        <taxon>Discoba</taxon>
        <taxon>Heterolobosea</taxon>
        <taxon>Tetramitia</taxon>
        <taxon>Eutetramitia</taxon>
        <taxon>Acrasidae</taxon>
        <taxon>Acrasis</taxon>
    </lineage>
</organism>
<dbReference type="InterPro" id="IPR027417">
    <property type="entry name" value="P-loop_NTPase"/>
</dbReference>